<keyword evidence="3" id="KW-1185">Reference proteome</keyword>
<dbReference type="Proteomes" id="UP000265520">
    <property type="component" value="Unassembled WGS sequence"/>
</dbReference>
<dbReference type="EMBL" id="LXQA010000479">
    <property type="protein sequence ID" value="MCH79898.1"/>
    <property type="molecule type" value="Genomic_DNA"/>
</dbReference>
<evidence type="ECO:0000313" key="3">
    <source>
        <dbReference type="Proteomes" id="UP000265520"/>
    </source>
</evidence>
<proteinExistence type="predicted"/>
<evidence type="ECO:0000313" key="2">
    <source>
        <dbReference type="EMBL" id="MCH79898.1"/>
    </source>
</evidence>
<name>A0A392LY83_9FABA</name>
<reference evidence="2 3" key="1">
    <citation type="journal article" date="2018" name="Front. Plant Sci.">
        <title>Red Clover (Trifolium pratense) and Zigzag Clover (T. medium) - A Picture of Genomic Similarities and Differences.</title>
        <authorList>
            <person name="Dluhosova J."/>
            <person name="Istvanek J."/>
            <person name="Nedelnik J."/>
            <person name="Repkova J."/>
        </authorList>
    </citation>
    <scope>NUCLEOTIDE SEQUENCE [LARGE SCALE GENOMIC DNA]</scope>
    <source>
        <strain evidence="3">cv. 10/8</strain>
        <tissue evidence="2">Leaf</tissue>
    </source>
</reference>
<dbReference type="InterPro" id="IPR021109">
    <property type="entry name" value="Peptidase_aspartic_dom_sf"/>
</dbReference>
<feature type="region of interest" description="Disordered" evidence="1">
    <location>
        <begin position="164"/>
        <end position="189"/>
    </location>
</feature>
<sequence length="490" mass="55465">MPNNPVVQENQGQMPVTELPRGWKIPKFTKFTGDTSESTVEHIARDLVQKALNEGRLKFDEKVKPQMNVDSDPLQVAETSYAEPFDCLMVEAMEVTQIQAVPEKEYAEKIKVVYPRAEEELVDFLNSCKLNNTEVMLCPRCSAVCDKEATAGLKNFMPFVNNKGKWPNQRPNQGNWPHQRPNKGKSIAQGPSVYQRLGRMNTFIPSNKVPINQWAHGQYVAFNKKVMEKGSSSNTNSKNVSEAKKYSYKNNYKGKNPMTRTQWRRFQSQKKLASQNVQAGGNANAVKKTEVARRPIKERISPPNAPSKTEDAGVEDEFMDDDILESDGDLDIPVNIVSILPIEYDVWSEITDEEDDFEEPEMANHKPVCYYVMNNGYVEEQQAVFEKPDEGMKNHLKPLFIRAKVNNVGINKVLIDRGVAVNLIPHSLLRKIGKYYTDLHSHNIVLSNYEGKTGHSMGAIQVDVCVGSTIRLTFFLVVPSKANYNLMFGR</sequence>
<protein>
    <submittedName>
        <fullName evidence="2">Uncharacterized protein</fullName>
    </submittedName>
</protein>
<dbReference type="PANTHER" id="PTHR33240:SF15">
    <property type="entry name" value="GAG-PRO-LIKE PROTEIN"/>
    <property type="match status" value="1"/>
</dbReference>
<comment type="caution">
    <text evidence="2">The sequence shown here is derived from an EMBL/GenBank/DDBJ whole genome shotgun (WGS) entry which is preliminary data.</text>
</comment>
<dbReference type="Gene3D" id="2.40.70.10">
    <property type="entry name" value="Acid Proteases"/>
    <property type="match status" value="1"/>
</dbReference>
<dbReference type="AlphaFoldDB" id="A0A392LY83"/>
<organism evidence="2 3">
    <name type="scientific">Trifolium medium</name>
    <dbReference type="NCBI Taxonomy" id="97028"/>
    <lineage>
        <taxon>Eukaryota</taxon>
        <taxon>Viridiplantae</taxon>
        <taxon>Streptophyta</taxon>
        <taxon>Embryophyta</taxon>
        <taxon>Tracheophyta</taxon>
        <taxon>Spermatophyta</taxon>
        <taxon>Magnoliopsida</taxon>
        <taxon>eudicotyledons</taxon>
        <taxon>Gunneridae</taxon>
        <taxon>Pentapetalae</taxon>
        <taxon>rosids</taxon>
        <taxon>fabids</taxon>
        <taxon>Fabales</taxon>
        <taxon>Fabaceae</taxon>
        <taxon>Papilionoideae</taxon>
        <taxon>50 kb inversion clade</taxon>
        <taxon>NPAAA clade</taxon>
        <taxon>Hologalegina</taxon>
        <taxon>IRL clade</taxon>
        <taxon>Trifolieae</taxon>
        <taxon>Trifolium</taxon>
    </lineage>
</organism>
<dbReference type="PANTHER" id="PTHR33240">
    <property type="entry name" value="OS08G0508500 PROTEIN"/>
    <property type="match status" value="1"/>
</dbReference>
<evidence type="ECO:0000256" key="1">
    <source>
        <dbReference type="SAM" id="MobiDB-lite"/>
    </source>
</evidence>
<accession>A0A392LY83</accession>
<gene>
    <name evidence="2" type="ORF">A2U01_0000659</name>
</gene>